<dbReference type="RefSeq" id="WP_306743800.1">
    <property type="nucleotide sequence ID" value="NZ_NSDM01000001.1"/>
</dbReference>
<dbReference type="EMBL" id="NSDM01000001">
    <property type="protein sequence ID" value="MDQ2582721.1"/>
    <property type="molecule type" value="Genomic_DNA"/>
</dbReference>
<keyword evidence="1" id="KW-0418">Kinase</keyword>
<dbReference type="Gene3D" id="3.30.1460.10">
    <property type="match status" value="1"/>
</dbReference>
<proteinExistence type="predicted"/>
<protein>
    <submittedName>
        <fullName evidence="1">Histidine kinase</fullName>
    </submittedName>
</protein>
<accession>A0ABU0WSA0</accession>
<dbReference type="Proteomes" id="UP001225605">
    <property type="component" value="Unassembled WGS sequence"/>
</dbReference>
<evidence type="ECO:0000313" key="1">
    <source>
        <dbReference type="EMBL" id="MDQ2582721.1"/>
    </source>
</evidence>
<evidence type="ECO:0000313" key="2">
    <source>
        <dbReference type="Proteomes" id="UP001225605"/>
    </source>
</evidence>
<sequence length="164" mass="18523">MSPTTSLDEVITSALDDRELRYEHKEPGRFFVTLPGAKKLQTNCWLVVGRHALVVEAFVCRKPDEAHEAVYRFLLRRNAKLYGVHYTIDTTGDIYLVGRISHHAVTADELDRVLGQVVEAADGDFNALLEIGFAGAIQREWDWRVSRGESLANLQAFRHLVSES</sequence>
<name>A0ABU0WSA0_9PSEU</name>
<keyword evidence="1" id="KW-0808">Transferase</keyword>
<reference evidence="1 2" key="1">
    <citation type="submission" date="2017-06" db="EMBL/GenBank/DDBJ databases">
        <title>Cultured bacterium strain Saccharothrix yanglingensis Hhs.015.</title>
        <authorList>
            <person name="Xia Y."/>
        </authorList>
    </citation>
    <scope>NUCLEOTIDE SEQUENCE [LARGE SCALE GENOMIC DNA]</scope>
    <source>
        <strain evidence="1 2">Hhs.015</strain>
    </source>
</reference>
<keyword evidence="2" id="KW-1185">Reference proteome</keyword>
<gene>
    <name evidence="1" type="ORF">CKY47_01705</name>
</gene>
<dbReference type="SUPFAM" id="SSF69635">
    <property type="entry name" value="Type III secretory system chaperone-like"/>
    <property type="match status" value="1"/>
</dbReference>
<dbReference type="GO" id="GO:0016301">
    <property type="term" value="F:kinase activity"/>
    <property type="evidence" value="ECO:0007669"/>
    <property type="project" value="UniProtKB-KW"/>
</dbReference>
<dbReference type="InterPro" id="IPR019660">
    <property type="entry name" value="Put_sensory_transdc_reg_YbjN"/>
</dbReference>
<organism evidence="1 2">
    <name type="scientific">Saccharothrix yanglingensis</name>
    <dbReference type="NCBI Taxonomy" id="659496"/>
    <lineage>
        <taxon>Bacteria</taxon>
        <taxon>Bacillati</taxon>
        <taxon>Actinomycetota</taxon>
        <taxon>Actinomycetes</taxon>
        <taxon>Pseudonocardiales</taxon>
        <taxon>Pseudonocardiaceae</taxon>
        <taxon>Saccharothrix</taxon>
    </lineage>
</organism>
<dbReference type="Pfam" id="PF10722">
    <property type="entry name" value="YbjN"/>
    <property type="match status" value="1"/>
</dbReference>
<comment type="caution">
    <text evidence="1">The sequence shown here is derived from an EMBL/GenBank/DDBJ whole genome shotgun (WGS) entry which is preliminary data.</text>
</comment>